<evidence type="ECO:0000313" key="2">
    <source>
        <dbReference type="EMBL" id="EJK51074.1"/>
    </source>
</evidence>
<dbReference type="AlphaFoldDB" id="K0RFM6"/>
<dbReference type="PANTHER" id="PTHR43821">
    <property type="entry name" value="NAD(P)H NITROREDUCTASE YDJA-RELATED"/>
    <property type="match status" value="1"/>
</dbReference>
<organism evidence="2 3">
    <name type="scientific">Thalassiosira oceanica</name>
    <name type="common">Marine diatom</name>
    <dbReference type="NCBI Taxonomy" id="159749"/>
    <lineage>
        <taxon>Eukaryota</taxon>
        <taxon>Sar</taxon>
        <taxon>Stramenopiles</taxon>
        <taxon>Ochrophyta</taxon>
        <taxon>Bacillariophyta</taxon>
        <taxon>Coscinodiscophyceae</taxon>
        <taxon>Thalassiosirophycidae</taxon>
        <taxon>Thalassiosirales</taxon>
        <taxon>Thalassiosiraceae</taxon>
        <taxon>Thalassiosira</taxon>
    </lineage>
</organism>
<reference evidence="2 3" key="1">
    <citation type="journal article" date="2012" name="Genome Biol.">
        <title>Genome and low-iron response of an oceanic diatom adapted to chronic iron limitation.</title>
        <authorList>
            <person name="Lommer M."/>
            <person name="Specht M."/>
            <person name="Roy A.S."/>
            <person name="Kraemer L."/>
            <person name="Andreson R."/>
            <person name="Gutowska M.A."/>
            <person name="Wolf J."/>
            <person name="Bergner S.V."/>
            <person name="Schilhabel M.B."/>
            <person name="Klostermeier U.C."/>
            <person name="Beiko R.G."/>
            <person name="Rosenstiel P."/>
            <person name="Hippler M."/>
            <person name="Laroche J."/>
        </authorList>
    </citation>
    <scope>NUCLEOTIDE SEQUENCE [LARGE SCALE GENOMIC DNA]</scope>
    <source>
        <strain evidence="2 3">CCMP1005</strain>
    </source>
</reference>
<dbReference type="InterPro" id="IPR052530">
    <property type="entry name" value="NAD(P)H_nitroreductase"/>
</dbReference>
<dbReference type="eggNOG" id="ENOG502STZB">
    <property type="taxonomic scope" value="Eukaryota"/>
</dbReference>
<evidence type="ECO:0000313" key="3">
    <source>
        <dbReference type="Proteomes" id="UP000266841"/>
    </source>
</evidence>
<dbReference type="Gene3D" id="3.40.109.10">
    <property type="entry name" value="NADH Oxidase"/>
    <property type="match status" value="1"/>
</dbReference>
<protein>
    <recommendedName>
        <fullName evidence="1">Nitroreductase domain-containing protein</fullName>
    </recommendedName>
</protein>
<dbReference type="InterPro" id="IPR029479">
    <property type="entry name" value="Nitroreductase"/>
</dbReference>
<dbReference type="OrthoDB" id="41362at2759"/>
<name>K0RFM6_THAOC</name>
<keyword evidence="3" id="KW-1185">Reference proteome</keyword>
<dbReference type="Pfam" id="PF00881">
    <property type="entry name" value="Nitroreductase"/>
    <property type="match status" value="1"/>
</dbReference>
<proteinExistence type="predicted"/>
<sequence>MAKETDNADVPASQIDYSILPCITSRRSIFPNAYAKDDAPELDDRIISSLLAAARYGPFHGGRYKQNMHPAKFVVLKKQGMVEMQKLTLRYYDMVWEEHWSTREDYLKWRATTEGEITGRWGPCTHMIAIVARRRSGPRVFPEWEELAATACAVQNMHLQ</sequence>
<feature type="domain" description="Nitroreductase" evidence="1">
    <location>
        <begin position="23"/>
        <end position="159"/>
    </location>
</feature>
<comment type="caution">
    <text evidence="2">The sequence shown here is derived from an EMBL/GenBank/DDBJ whole genome shotgun (WGS) entry which is preliminary data.</text>
</comment>
<gene>
    <name evidence="2" type="ORF">THAOC_29792</name>
</gene>
<evidence type="ECO:0000259" key="1">
    <source>
        <dbReference type="Pfam" id="PF00881"/>
    </source>
</evidence>
<dbReference type="InterPro" id="IPR000415">
    <property type="entry name" value="Nitroreductase-like"/>
</dbReference>
<feature type="non-terminal residue" evidence="2">
    <location>
        <position position="160"/>
    </location>
</feature>
<accession>K0RFM6</accession>
<dbReference type="EMBL" id="AGNL01042267">
    <property type="protein sequence ID" value="EJK51074.1"/>
    <property type="molecule type" value="Genomic_DNA"/>
</dbReference>
<dbReference type="GO" id="GO:0016491">
    <property type="term" value="F:oxidoreductase activity"/>
    <property type="evidence" value="ECO:0007669"/>
    <property type="project" value="InterPro"/>
</dbReference>
<dbReference type="Proteomes" id="UP000266841">
    <property type="component" value="Unassembled WGS sequence"/>
</dbReference>
<dbReference type="PANTHER" id="PTHR43821:SF1">
    <property type="entry name" value="NAD(P)H NITROREDUCTASE YDJA-RELATED"/>
    <property type="match status" value="1"/>
</dbReference>
<dbReference type="SUPFAM" id="SSF55469">
    <property type="entry name" value="FMN-dependent nitroreductase-like"/>
    <property type="match status" value="1"/>
</dbReference>